<organism evidence="4 5">
    <name type="scientific">Paenibacillus barengoltzii J12</name>
    <dbReference type="NCBI Taxonomy" id="935846"/>
    <lineage>
        <taxon>Bacteria</taxon>
        <taxon>Bacillati</taxon>
        <taxon>Bacillota</taxon>
        <taxon>Bacilli</taxon>
        <taxon>Bacillales</taxon>
        <taxon>Paenibacillaceae</taxon>
        <taxon>Paenibacillus</taxon>
    </lineage>
</organism>
<dbReference type="SUPFAM" id="SSF51735">
    <property type="entry name" value="NAD(P)-binding Rossmann-fold domains"/>
    <property type="match status" value="1"/>
</dbReference>
<dbReference type="InterPro" id="IPR050463">
    <property type="entry name" value="Gfo/Idh/MocA_oxidrdct_glycsds"/>
</dbReference>
<evidence type="ECO:0000313" key="4">
    <source>
        <dbReference type="EMBL" id="SME90097.1"/>
    </source>
</evidence>
<evidence type="ECO:0000259" key="3">
    <source>
        <dbReference type="Pfam" id="PF22725"/>
    </source>
</evidence>
<dbReference type="InterPro" id="IPR000683">
    <property type="entry name" value="Gfo/Idh/MocA-like_OxRdtase_N"/>
</dbReference>
<dbReference type="RefSeq" id="WP_028537447.1">
    <property type="nucleotide sequence ID" value="NZ_FXAE01000001.1"/>
</dbReference>
<name>A0ABY1LRE4_9BACL</name>
<protein>
    <submittedName>
        <fullName evidence="4">Predicted dehydrogenase</fullName>
    </submittedName>
</protein>
<sequence length="368" mass="39767">MDKIKVGIIGCGKISGIYMENCAKFEALDLVACADLDLNRAQEQAKQYNVPFACTVDELLQDPDIQIVINLTIPAAHAEVCLKVLEAGKHVYVEKPLAVTREEGLAVLAAARERGLMVGSAPETFFGAGIQTALKLIQDGAIGRPVSAAAFMMSRGHEFWHPDPEFYYAKGGGPMFDMGPYYLTALIQLLGPIKRIAGMTGKALEQRTITSEKKYGQKIPVEVPTHVTGTLEFAQGAIATLTTSFDIFGGSTLPPIEIHGTEGTLLVPDPNTFGGPVKFRRIGEEAWTEVPLLPGYAENSRGIGPADMASALLHGRPHRATGELAYHVLEAMWGFHDASDTGTFYQMQSTCTPPAALPLNLKPYHLDE</sequence>
<dbReference type="Pfam" id="PF22725">
    <property type="entry name" value="GFO_IDH_MocA_C3"/>
    <property type="match status" value="1"/>
</dbReference>
<comment type="caution">
    <text evidence="4">The sequence shown here is derived from an EMBL/GenBank/DDBJ whole genome shotgun (WGS) entry which is preliminary data.</text>
</comment>
<dbReference type="Proteomes" id="UP000192939">
    <property type="component" value="Unassembled WGS sequence"/>
</dbReference>
<evidence type="ECO:0000256" key="1">
    <source>
        <dbReference type="ARBA" id="ARBA00023002"/>
    </source>
</evidence>
<dbReference type="SUPFAM" id="SSF55347">
    <property type="entry name" value="Glyceraldehyde-3-phosphate dehydrogenase-like, C-terminal domain"/>
    <property type="match status" value="1"/>
</dbReference>
<dbReference type="EMBL" id="FXAE01000001">
    <property type="protein sequence ID" value="SME90097.1"/>
    <property type="molecule type" value="Genomic_DNA"/>
</dbReference>
<dbReference type="Gene3D" id="3.30.360.10">
    <property type="entry name" value="Dihydrodipicolinate Reductase, domain 2"/>
    <property type="match status" value="1"/>
</dbReference>
<evidence type="ECO:0000259" key="2">
    <source>
        <dbReference type="Pfam" id="PF01408"/>
    </source>
</evidence>
<accession>A0ABY1LRE4</accession>
<feature type="domain" description="Gfo/Idh/MocA-like oxidoreductase N-terminal" evidence="2">
    <location>
        <begin position="4"/>
        <end position="119"/>
    </location>
</feature>
<keyword evidence="1" id="KW-0560">Oxidoreductase</keyword>
<keyword evidence="5" id="KW-1185">Reference proteome</keyword>
<dbReference type="Pfam" id="PF01408">
    <property type="entry name" value="GFO_IDH_MocA"/>
    <property type="match status" value="1"/>
</dbReference>
<dbReference type="InterPro" id="IPR036291">
    <property type="entry name" value="NAD(P)-bd_dom_sf"/>
</dbReference>
<feature type="domain" description="GFO/IDH/MocA-like oxidoreductase" evidence="3">
    <location>
        <begin position="130"/>
        <end position="265"/>
    </location>
</feature>
<reference evidence="4 5" key="1">
    <citation type="submission" date="2017-04" db="EMBL/GenBank/DDBJ databases">
        <authorList>
            <person name="Varghese N."/>
            <person name="Submissions S."/>
        </authorList>
    </citation>
    <scope>NUCLEOTIDE SEQUENCE [LARGE SCALE GENOMIC DNA]</scope>
    <source>
        <strain evidence="4 5">J12</strain>
    </source>
</reference>
<evidence type="ECO:0000313" key="5">
    <source>
        <dbReference type="Proteomes" id="UP000192939"/>
    </source>
</evidence>
<dbReference type="Gene3D" id="3.40.50.720">
    <property type="entry name" value="NAD(P)-binding Rossmann-like Domain"/>
    <property type="match status" value="1"/>
</dbReference>
<dbReference type="PANTHER" id="PTHR43818">
    <property type="entry name" value="BCDNA.GH03377"/>
    <property type="match status" value="1"/>
</dbReference>
<proteinExistence type="predicted"/>
<dbReference type="InterPro" id="IPR055170">
    <property type="entry name" value="GFO_IDH_MocA-like_dom"/>
</dbReference>
<gene>
    <name evidence="4" type="ORF">SAMN02744124_00029</name>
</gene>
<dbReference type="PANTHER" id="PTHR43818:SF11">
    <property type="entry name" value="BCDNA.GH03377"/>
    <property type="match status" value="1"/>
</dbReference>